<evidence type="ECO:0000313" key="3">
    <source>
        <dbReference type="EMBL" id="AOS47838.1"/>
    </source>
</evidence>
<feature type="chain" id="PRO_5009105556" description="DUF3180 domain-containing protein" evidence="2">
    <location>
        <begin position="23"/>
        <end position="157"/>
    </location>
</feature>
<name>A0A1D8B3W8_9ACTO</name>
<keyword evidence="4" id="KW-1185">Reference proteome</keyword>
<reference evidence="3 4" key="1">
    <citation type="submission" date="2016-09" db="EMBL/GenBank/DDBJ databases">
        <title>Complete genome sequence of Actinomyces hongkongensis HKU8.</title>
        <authorList>
            <person name="Gao Y.-X."/>
            <person name="Zhou Y.-Y."/>
            <person name="Xie Y."/>
            <person name="Wang M."/>
            <person name="Wang S.-J."/>
            <person name="Shen S.-G."/>
        </authorList>
    </citation>
    <scope>NUCLEOTIDE SEQUENCE [LARGE SCALE GENOMIC DNA]</scope>
    <source>
        <strain evidence="3 4">HKU8</strain>
    </source>
</reference>
<evidence type="ECO:0000313" key="4">
    <source>
        <dbReference type="Proteomes" id="UP000095214"/>
    </source>
</evidence>
<dbReference type="EMBL" id="CP017298">
    <property type="protein sequence ID" value="AOS47838.1"/>
    <property type="molecule type" value="Genomic_DNA"/>
</dbReference>
<dbReference type="AlphaFoldDB" id="A0A1D8B3W8"/>
<keyword evidence="1" id="KW-0472">Membrane</keyword>
<evidence type="ECO:0008006" key="5">
    <source>
        <dbReference type="Google" id="ProtNLM"/>
    </source>
</evidence>
<protein>
    <recommendedName>
        <fullName evidence="5">DUF3180 domain-containing protein</fullName>
    </recommendedName>
</protein>
<dbReference type="Pfam" id="PF11377">
    <property type="entry name" value="DUF3180"/>
    <property type="match status" value="1"/>
</dbReference>
<sequence>MRPVSVLLVAATGAICGGLAFAATEIGTRVGATPLLITPAPAVLFLVITAFLLWAGVHVRRYRANKDTWIGALGALRVAVAARASSMVGAGLTGILIGLTGSSLAHAEAAVMAQNAIAAGLSALAGLVWTVSAVVVERWCVIKPDDEDAAGDGRCPA</sequence>
<feature type="transmembrane region" description="Helical" evidence="1">
    <location>
        <begin position="117"/>
        <end position="136"/>
    </location>
</feature>
<gene>
    <name evidence="3" type="ORF">BH719_08310</name>
</gene>
<evidence type="ECO:0000256" key="1">
    <source>
        <dbReference type="SAM" id="Phobius"/>
    </source>
</evidence>
<dbReference type="STRING" id="178339.BH719_08310"/>
<organism evidence="3 4">
    <name type="scientific">Pauljensenia hongkongensis</name>
    <dbReference type="NCBI Taxonomy" id="178339"/>
    <lineage>
        <taxon>Bacteria</taxon>
        <taxon>Bacillati</taxon>
        <taxon>Actinomycetota</taxon>
        <taxon>Actinomycetes</taxon>
        <taxon>Actinomycetales</taxon>
        <taxon>Actinomycetaceae</taxon>
        <taxon>Pauljensenia</taxon>
    </lineage>
</organism>
<dbReference type="KEGG" id="phon:BH719_08310"/>
<feature type="transmembrane region" description="Helical" evidence="1">
    <location>
        <begin position="69"/>
        <end position="97"/>
    </location>
</feature>
<dbReference type="Proteomes" id="UP000095214">
    <property type="component" value="Chromosome"/>
</dbReference>
<dbReference type="RefSeq" id="WP_034218806.1">
    <property type="nucleotide sequence ID" value="NZ_CP017298.1"/>
</dbReference>
<accession>A0A1D8B3W8</accession>
<keyword evidence="1" id="KW-1133">Transmembrane helix</keyword>
<feature type="signal peptide" evidence="2">
    <location>
        <begin position="1"/>
        <end position="22"/>
    </location>
</feature>
<keyword evidence="1" id="KW-0812">Transmembrane</keyword>
<dbReference type="InterPro" id="IPR021517">
    <property type="entry name" value="DUF3180"/>
</dbReference>
<feature type="transmembrane region" description="Helical" evidence="1">
    <location>
        <begin position="32"/>
        <end position="57"/>
    </location>
</feature>
<evidence type="ECO:0000256" key="2">
    <source>
        <dbReference type="SAM" id="SignalP"/>
    </source>
</evidence>
<keyword evidence="2" id="KW-0732">Signal</keyword>
<proteinExistence type="predicted"/>